<evidence type="ECO:0000313" key="2">
    <source>
        <dbReference type="EMBL" id="KAK8953980.1"/>
    </source>
</evidence>
<gene>
    <name evidence="2" type="ORF">KSP39_PZI001660</name>
</gene>
<comment type="caution">
    <text evidence="2">The sequence shown here is derived from an EMBL/GenBank/DDBJ whole genome shotgun (WGS) entry which is preliminary data.</text>
</comment>
<protein>
    <submittedName>
        <fullName evidence="2">Uncharacterized protein</fullName>
    </submittedName>
</protein>
<evidence type="ECO:0000256" key="1">
    <source>
        <dbReference type="SAM" id="MobiDB-lite"/>
    </source>
</evidence>
<reference evidence="2 3" key="1">
    <citation type="journal article" date="2022" name="Nat. Plants">
        <title>Genomes of leafy and leafless Platanthera orchids illuminate the evolution of mycoheterotrophy.</title>
        <authorList>
            <person name="Li M.H."/>
            <person name="Liu K.W."/>
            <person name="Li Z."/>
            <person name="Lu H.C."/>
            <person name="Ye Q.L."/>
            <person name="Zhang D."/>
            <person name="Wang J.Y."/>
            <person name="Li Y.F."/>
            <person name="Zhong Z.M."/>
            <person name="Liu X."/>
            <person name="Yu X."/>
            <person name="Liu D.K."/>
            <person name="Tu X.D."/>
            <person name="Liu B."/>
            <person name="Hao Y."/>
            <person name="Liao X.Y."/>
            <person name="Jiang Y.T."/>
            <person name="Sun W.H."/>
            <person name="Chen J."/>
            <person name="Chen Y.Q."/>
            <person name="Ai Y."/>
            <person name="Zhai J.W."/>
            <person name="Wu S.S."/>
            <person name="Zhou Z."/>
            <person name="Hsiao Y.Y."/>
            <person name="Wu W.L."/>
            <person name="Chen Y.Y."/>
            <person name="Lin Y.F."/>
            <person name="Hsu J.L."/>
            <person name="Li C.Y."/>
            <person name="Wang Z.W."/>
            <person name="Zhao X."/>
            <person name="Zhong W.Y."/>
            <person name="Ma X.K."/>
            <person name="Ma L."/>
            <person name="Huang J."/>
            <person name="Chen G.Z."/>
            <person name="Huang M.Z."/>
            <person name="Huang L."/>
            <person name="Peng D.H."/>
            <person name="Luo Y.B."/>
            <person name="Zou S.Q."/>
            <person name="Chen S.P."/>
            <person name="Lan S."/>
            <person name="Tsai W.C."/>
            <person name="Van de Peer Y."/>
            <person name="Liu Z.J."/>
        </authorList>
    </citation>
    <scope>NUCLEOTIDE SEQUENCE [LARGE SCALE GENOMIC DNA]</scope>
    <source>
        <strain evidence="2">Lor287</strain>
    </source>
</reference>
<keyword evidence="3" id="KW-1185">Reference proteome</keyword>
<evidence type="ECO:0000313" key="3">
    <source>
        <dbReference type="Proteomes" id="UP001418222"/>
    </source>
</evidence>
<name>A0AAP0GDV4_9ASPA</name>
<accession>A0AAP0GDV4</accession>
<dbReference type="AlphaFoldDB" id="A0AAP0GDV4"/>
<proteinExistence type="predicted"/>
<dbReference type="Proteomes" id="UP001418222">
    <property type="component" value="Unassembled WGS sequence"/>
</dbReference>
<organism evidence="2 3">
    <name type="scientific">Platanthera zijinensis</name>
    <dbReference type="NCBI Taxonomy" id="2320716"/>
    <lineage>
        <taxon>Eukaryota</taxon>
        <taxon>Viridiplantae</taxon>
        <taxon>Streptophyta</taxon>
        <taxon>Embryophyta</taxon>
        <taxon>Tracheophyta</taxon>
        <taxon>Spermatophyta</taxon>
        <taxon>Magnoliopsida</taxon>
        <taxon>Liliopsida</taxon>
        <taxon>Asparagales</taxon>
        <taxon>Orchidaceae</taxon>
        <taxon>Orchidoideae</taxon>
        <taxon>Orchideae</taxon>
        <taxon>Orchidinae</taxon>
        <taxon>Platanthera</taxon>
    </lineage>
</organism>
<feature type="region of interest" description="Disordered" evidence="1">
    <location>
        <begin position="43"/>
        <end position="65"/>
    </location>
</feature>
<dbReference type="EMBL" id="JBBWWQ010000002">
    <property type="protein sequence ID" value="KAK8953980.1"/>
    <property type="molecule type" value="Genomic_DNA"/>
</dbReference>
<sequence length="65" mass="7349">MRKYFIVKRARVVVVPGWVTFWKVPVGALNSIFPHQREAAASNNLPQGLRQTKGTVRQRSSGVTR</sequence>